<comment type="caution">
    <text evidence="1">The sequence shown here is derived from an EMBL/GenBank/DDBJ whole genome shotgun (WGS) entry which is preliminary data.</text>
</comment>
<dbReference type="EMBL" id="JAHYIQ010000009">
    <property type="protein sequence ID" value="KAK1128923.1"/>
    <property type="molecule type" value="Genomic_DNA"/>
</dbReference>
<protein>
    <submittedName>
        <fullName evidence="1">Uncharacterized protein</fullName>
    </submittedName>
</protein>
<dbReference type="Proteomes" id="UP001177670">
    <property type="component" value="Unassembled WGS sequence"/>
</dbReference>
<keyword evidence="2" id="KW-1185">Reference proteome</keyword>
<name>A0AA40KQD6_9HYME</name>
<dbReference type="AlphaFoldDB" id="A0AA40KQD6"/>
<evidence type="ECO:0000313" key="2">
    <source>
        <dbReference type="Proteomes" id="UP001177670"/>
    </source>
</evidence>
<evidence type="ECO:0000313" key="1">
    <source>
        <dbReference type="EMBL" id="KAK1128923.1"/>
    </source>
</evidence>
<gene>
    <name evidence="1" type="ORF">K0M31_020059</name>
</gene>
<sequence length="122" mass="13916">MIVGSGVQTVDTPEKVAVKCPNSHEHPEVLKVHNDVFVLGRVTPKVLRLRSTRVEEKTDACVNLLARFTASKLLAPHIYRFGHGGHVRIPHWRHFRPLTAASCQRDPFQQIEKEKTISTKRY</sequence>
<accession>A0AA40KQD6</accession>
<proteinExistence type="predicted"/>
<organism evidence="1 2">
    <name type="scientific">Melipona bicolor</name>
    <dbReference type="NCBI Taxonomy" id="60889"/>
    <lineage>
        <taxon>Eukaryota</taxon>
        <taxon>Metazoa</taxon>
        <taxon>Ecdysozoa</taxon>
        <taxon>Arthropoda</taxon>
        <taxon>Hexapoda</taxon>
        <taxon>Insecta</taxon>
        <taxon>Pterygota</taxon>
        <taxon>Neoptera</taxon>
        <taxon>Endopterygota</taxon>
        <taxon>Hymenoptera</taxon>
        <taxon>Apocrita</taxon>
        <taxon>Aculeata</taxon>
        <taxon>Apoidea</taxon>
        <taxon>Anthophila</taxon>
        <taxon>Apidae</taxon>
        <taxon>Melipona</taxon>
    </lineage>
</organism>
<reference evidence="1" key="1">
    <citation type="submission" date="2021-10" db="EMBL/GenBank/DDBJ databases">
        <title>Melipona bicolor Genome sequencing and assembly.</title>
        <authorList>
            <person name="Araujo N.S."/>
            <person name="Arias M.C."/>
        </authorList>
    </citation>
    <scope>NUCLEOTIDE SEQUENCE</scope>
    <source>
        <strain evidence="1">USP_2M_L1-L4_2017</strain>
        <tissue evidence="1">Whole body</tissue>
    </source>
</reference>